<feature type="coiled-coil region" evidence="1">
    <location>
        <begin position="255"/>
        <end position="282"/>
    </location>
</feature>
<dbReference type="RefSeq" id="XP_001024646.2">
    <property type="nucleotide sequence ID" value="XM_001024646.4"/>
</dbReference>
<evidence type="ECO:0000256" key="1">
    <source>
        <dbReference type="SAM" id="Coils"/>
    </source>
</evidence>
<dbReference type="Proteomes" id="UP000009168">
    <property type="component" value="Unassembled WGS sequence"/>
</dbReference>
<evidence type="ECO:0000313" key="2">
    <source>
        <dbReference type="EMBL" id="EAS04401.2"/>
    </source>
</evidence>
<keyword evidence="3" id="KW-1185">Reference proteome</keyword>
<accession>I7MAE0</accession>
<name>I7MAE0_TETTS</name>
<reference evidence="3" key="1">
    <citation type="journal article" date="2006" name="PLoS Biol.">
        <title>Macronuclear genome sequence of the ciliate Tetrahymena thermophila, a model eukaryote.</title>
        <authorList>
            <person name="Eisen J.A."/>
            <person name="Coyne R.S."/>
            <person name="Wu M."/>
            <person name="Wu D."/>
            <person name="Thiagarajan M."/>
            <person name="Wortman J.R."/>
            <person name="Badger J.H."/>
            <person name="Ren Q."/>
            <person name="Amedeo P."/>
            <person name="Jones K.M."/>
            <person name="Tallon L.J."/>
            <person name="Delcher A.L."/>
            <person name="Salzberg S.L."/>
            <person name="Silva J.C."/>
            <person name="Haas B.J."/>
            <person name="Majoros W.H."/>
            <person name="Farzad M."/>
            <person name="Carlton J.M."/>
            <person name="Smith R.K. Jr."/>
            <person name="Garg J."/>
            <person name="Pearlman R.E."/>
            <person name="Karrer K.M."/>
            <person name="Sun L."/>
            <person name="Manning G."/>
            <person name="Elde N.C."/>
            <person name="Turkewitz A.P."/>
            <person name="Asai D.J."/>
            <person name="Wilkes D.E."/>
            <person name="Wang Y."/>
            <person name="Cai H."/>
            <person name="Collins K."/>
            <person name="Stewart B.A."/>
            <person name="Lee S.R."/>
            <person name="Wilamowska K."/>
            <person name="Weinberg Z."/>
            <person name="Ruzzo W.L."/>
            <person name="Wloga D."/>
            <person name="Gaertig J."/>
            <person name="Frankel J."/>
            <person name="Tsao C.-C."/>
            <person name="Gorovsky M.A."/>
            <person name="Keeling P.J."/>
            <person name="Waller R.F."/>
            <person name="Patron N.J."/>
            <person name="Cherry J.M."/>
            <person name="Stover N.A."/>
            <person name="Krieger C.J."/>
            <person name="del Toro C."/>
            <person name="Ryder H.F."/>
            <person name="Williamson S.C."/>
            <person name="Barbeau R.A."/>
            <person name="Hamilton E.P."/>
            <person name="Orias E."/>
        </authorList>
    </citation>
    <scope>NUCLEOTIDE SEQUENCE [LARGE SCALE GENOMIC DNA]</scope>
    <source>
        <strain evidence="3">SB210</strain>
    </source>
</reference>
<proteinExistence type="predicted"/>
<dbReference type="AlphaFoldDB" id="I7MAE0"/>
<sequence length="504" mass="60288">MQNLQDDKINNSYSSQILNEYHETTYSFEGFEYQLKQFNENVNDILIQQTQNEQLQCYQENLNNQFSENNSIQMEDFNLIQFPQGLNYENSQLNPIFFEGSQEYINEKDVSNQQNKTDSQKIINKRQSNNKQIKYESFFITKNAPQSVLGLNKKFYLFLDQMIDLDYFANIKSPNEYIQNNCSVQLTKGFRFLNKVLHRIDNKYIEVEIEYLDRQTQSIDYIIQILKSLGNQDLIKYISCLSEFQKNIQNCKKCIQKQSLKLDFIQNRLQREKAANEKFKQLTSNLNPTKLIFYQRYSVNYETFQYESTVAGYSPAFYEVLNNGSYHFKDYLLKNGYFDPMSPLFRLGEFFYRVCYFSSNLPQDINDDINKQANLELITVDNYTFPVTMQLSHQYLEKDFDIQNNLEFQFYDLLAVYEFTFKSQYIYKSLIEARQKNIINSCISETNLSDNIDLDQKDYVQTEFFQKYYQDDIQNLLKRGNKWNKVCGFQDITKKKLKQEEKRV</sequence>
<dbReference type="GeneID" id="7837772"/>
<evidence type="ECO:0000313" key="3">
    <source>
        <dbReference type="Proteomes" id="UP000009168"/>
    </source>
</evidence>
<dbReference type="InParanoid" id="I7MAE0"/>
<dbReference type="EMBL" id="GG662448">
    <property type="protein sequence ID" value="EAS04401.2"/>
    <property type="molecule type" value="Genomic_DNA"/>
</dbReference>
<organism evidence="2 3">
    <name type="scientific">Tetrahymena thermophila (strain SB210)</name>
    <dbReference type="NCBI Taxonomy" id="312017"/>
    <lineage>
        <taxon>Eukaryota</taxon>
        <taxon>Sar</taxon>
        <taxon>Alveolata</taxon>
        <taxon>Ciliophora</taxon>
        <taxon>Intramacronucleata</taxon>
        <taxon>Oligohymenophorea</taxon>
        <taxon>Hymenostomatida</taxon>
        <taxon>Tetrahymenina</taxon>
        <taxon>Tetrahymenidae</taxon>
        <taxon>Tetrahymena</taxon>
    </lineage>
</organism>
<protein>
    <submittedName>
        <fullName evidence="2">Uncharacterized protein</fullName>
    </submittedName>
</protein>
<gene>
    <name evidence="2" type="ORF">TTHERM_00614770</name>
</gene>
<dbReference type="KEGG" id="tet:TTHERM_00614770"/>
<keyword evidence="1" id="KW-0175">Coiled coil</keyword>